<dbReference type="InterPro" id="IPR039131">
    <property type="entry name" value="NDUFAF1"/>
</dbReference>
<dbReference type="SUPFAM" id="SSF49785">
    <property type="entry name" value="Galactose-binding domain-like"/>
    <property type="match status" value="1"/>
</dbReference>
<dbReference type="Proteomes" id="UP000243924">
    <property type="component" value="Chromosome I"/>
</dbReference>
<dbReference type="STRING" id="1434072.SAMN05216210_0419"/>
<dbReference type="Pfam" id="PF08547">
    <property type="entry name" value="CIA30"/>
    <property type="match status" value="1"/>
</dbReference>
<organism evidence="3 4">
    <name type="scientific">Halopseudomonas salegens</name>
    <dbReference type="NCBI Taxonomy" id="1434072"/>
    <lineage>
        <taxon>Bacteria</taxon>
        <taxon>Pseudomonadati</taxon>
        <taxon>Pseudomonadota</taxon>
        <taxon>Gammaproteobacteria</taxon>
        <taxon>Pseudomonadales</taxon>
        <taxon>Pseudomonadaceae</taxon>
        <taxon>Halopseudomonas</taxon>
    </lineage>
</organism>
<dbReference type="AlphaFoldDB" id="A0A1H2E790"/>
<dbReference type="PANTHER" id="PTHR13194">
    <property type="entry name" value="COMPLEX I INTERMEDIATE-ASSOCIATED PROTEIN 30"/>
    <property type="match status" value="1"/>
</dbReference>
<feature type="domain" description="NADH:ubiquinone oxidoreductase intermediate-associated protein 30" evidence="2">
    <location>
        <begin position="24"/>
        <end position="158"/>
    </location>
</feature>
<keyword evidence="4" id="KW-1185">Reference proteome</keyword>
<dbReference type="EMBL" id="LT629787">
    <property type="protein sequence ID" value="SDT91052.1"/>
    <property type="molecule type" value="Genomic_DNA"/>
</dbReference>
<dbReference type="InterPro" id="IPR008979">
    <property type="entry name" value="Galactose-bd-like_sf"/>
</dbReference>
<evidence type="ECO:0000313" key="4">
    <source>
        <dbReference type="Proteomes" id="UP000243924"/>
    </source>
</evidence>
<dbReference type="OrthoDB" id="5297797at2"/>
<dbReference type="InterPro" id="IPR013857">
    <property type="entry name" value="NADH-UbQ_OxRdtase-assoc_prot30"/>
</dbReference>
<evidence type="ECO:0000313" key="3">
    <source>
        <dbReference type="EMBL" id="SDT91052.1"/>
    </source>
</evidence>
<protein>
    <submittedName>
        <fullName evidence="3">Complex I intermediate-associated protein 30 (CIA30)</fullName>
    </submittedName>
</protein>
<evidence type="ECO:0000256" key="1">
    <source>
        <dbReference type="ARBA" id="ARBA00007884"/>
    </source>
</evidence>
<proteinExistence type="inferred from homology"/>
<dbReference type="RefSeq" id="WP_157719057.1">
    <property type="nucleotide sequence ID" value="NZ_LT629787.1"/>
</dbReference>
<reference evidence="4" key="1">
    <citation type="submission" date="2016-10" db="EMBL/GenBank/DDBJ databases">
        <authorList>
            <person name="Varghese N."/>
            <person name="Submissions S."/>
        </authorList>
    </citation>
    <scope>NUCLEOTIDE SEQUENCE [LARGE SCALE GENOMIC DNA]</scope>
    <source>
        <strain evidence="4">CECT 8338</strain>
    </source>
</reference>
<dbReference type="PANTHER" id="PTHR13194:SF19">
    <property type="entry name" value="NAD(P)-BINDING ROSSMANN-FOLD SUPERFAMILY PROTEIN"/>
    <property type="match status" value="1"/>
</dbReference>
<sequence length="175" mass="19728">MSEIPLHMPEGITEQHALGQVQLDQPHDWQLVSDQVMGGRSQGRLELQERNGQPCVCLGGVISLDNNGGFVQIKTLLPSGVNAGRYRGIYIQMLGSGHAVDLRLKTTALQHPWQSFRMAIQPREQWQTWWLPFSDFQPHRTDARFDPAQLRSLGVVAIGEEMRVDVCVAAWGLYR</sequence>
<name>A0A1H2E790_9GAMM</name>
<comment type="similarity">
    <text evidence="1">Belongs to the CIA30 family.</text>
</comment>
<evidence type="ECO:0000259" key="2">
    <source>
        <dbReference type="Pfam" id="PF08547"/>
    </source>
</evidence>
<gene>
    <name evidence="3" type="ORF">SAMN05216210_0419</name>
</gene>
<accession>A0A1H2E790</accession>